<feature type="signal peptide" evidence="1">
    <location>
        <begin position="1"/>
        <end position="17"/>
    </location>
</feature>
<evidence type="ECO:0000313" key="5">
    <source>
        <dbReference type="Proteomes" id="UP000435112"/>
    </source>
</evidence>
<proteinExistence type="predicted"/>
<keyword evidence="4" id="KW-1185">Reference proteome</keyword>
<evidence type="ECO:0008006" key="6">
    <source>
        <dbReference type="Google" id="ProtNLM"/>
    </source>
</evidence>
<keyword evidence="1" id="KW-0732">Signal</keyword>
<evidence type="ECO:0000313" key="3">
    <source>
        <dbReference type="EMBL" id="KAE9265484.1"/>
    </source>
</evidence>
<comment type="caution">
    <text evidence="2">The sequence shown here is derived from an EMBL/GenBank/DDBJ whole genome shotgun (WGS) entry which is preliminary data.</text>
</comment>
<accession>A0A6A3I727</accession>
<dbReference type="Proteomes" id="UP000435112">
    <property type="component" value="Unassembled WGS sequence"/>
</dbReference>
<dbReference type="Proteomes" id="UP000434957">
    <property type="component" value="Unassembled WGS sequence"/>
</dbReference>
<feature type="chain" id="PRO_5036164286" description="Secreted protein" evidence="1">
    <location>
        <begin position="18"/>
        <end position="92"/>
    </location>
</feature>
<evidence type="ECO:0000313" key="2">
    <source>
        <dbReference type="EMBL" id="KAE8977577.1"/>
    </source>
</evidence>
<name>A0A6A3I727_9STRA</name>
<evidence type="ECO:0000256" key="1">
    <source>
        <dbReference type="SAM" id="SignalP"/>
    </source>
</evidence>
<sequence length="92" mass="9836">MVAIVLVLCSNCYTVPAGSSCQEVPGRNTTPTYTWYMYTYGGLAQRPAERGCTMMDECLAGGLFFASRTFVLRAGGRRSGRAPSPTGFAHSG</sequence>
<organism evidence="2 5">
    <name type="scientific">Phytophthora rubi</name>
    <dbReference type="NCBI Taxonomy" id="129364"/>
    <lineage>
        <taxon>Eukaryota</taxon>
        <taxon>Sar</taxon>
        <taxon>Stramenopiles</taxon>
        <taxon>Oomycota</taxon>
        <taxon>Peronosporomycetes</taxon>
        <taxon>Peronosporales</taxon>
        <taxon>Peronosporaceae</taxon>
        <taxon>Phytophthora</taxon>
    </lineage>
</organism>
<protein>
    <recommendedName>
        <fullName evidence="6">Secreted protein</fullName>
    </recommendedName>
</protein>
<dbReference type="EMBL" id="QXFU01003187">
    <property type="protein sequence ID" value="KAE8977577.1"/>
    <property type="molecule type" value="Genomic_DNA"/>
</dbReference>
<gene>
    <name evidence="2" type="ORF">PR002_g24971</name>
    <name evidence="3" type="ORF">PR003_g32444</name>
</gene>
<dbReference type="EMBL" id="QXFT01007849">
    <property type="protein sequence ID" value="KAE9265484.1"/>
    <property type="molecule type" value="Genomic_DNA"/>
</dbReference>
<evidence type="ECO:0000313" key="4">
    <source>
        <dbReference type="Proteomes" id="UP000434957"/>
    </source>
</evidence>
<reference evidence="2 5" key="1">
    <citation type="submission" date="2018-09" db="EMBL/GenBank/DDBJ databases">
        <title>Genomic investigation of the strawberry pathogen Phytophthora fragariae indicates pathogenicity is determined by transcriptional variation in three key races.</title>
        <authorList>
            <person name="Adams T.M."/>
            <person name="Armitage A.D."/>
            <person name="Sobczyk M.K."/>
            <person name="Bates H.J."/>
            <person name="Dunwell J.M."/>
            <person name="Nellist C.F."/>
            <person name="Harrison R.J."/>
        </authorList>
    </citation>
    <scope>NUCLEOTIDE SEQUENCE [LARGE SCALE GENOMIC DNA]</scope>
    <source>
        <strain evidence="2 5">SCRP324</strain>
        <strain evidence="3 4">SCRP333</strain>
    </source>
</reference>
<dbReference type="AlphaFoldDB" id="A0A6A3I727"/>